<reference evidence="1" key="1">
    <citation type="submission" date="2021-02" db="EMBL/GenBank/DDBJ databases">
        <authorList>
            <consortium name="DOE Joint Genome Institute"/>
            <person name="Ahrendt S."/>
            <person name="Looney B.P."/>
            <person name="Miyauchi S."/>
            <person name="Morin E."/>
            <person name="Drula E."/>
            <person name="Courty P.E."/>
            <person name="Chicoki N."/>
            <person name="Fauchery L."/>
            <person name="Kohler A."/>
            <person name="Kuo A."/>
            <person name="Labutti K."/>
            <person name="Pangilinan J."/>
            <person name="Lipzen A."/>
            <person name="Riley R."/>
            <person name="Andreopoulos W."/>
            <person name="He G."/>
            <person name="Johnson J."/>
            <person name="Barry K.W."/>
            <person name="Grigoriev I.V."/>
            <person name="Nagy L."/>
            <person name="Hibbett D."/>
            <person name="Henrissat B."/>
            <person name="Matheny P.B."/>
            <person name="Labbe J."/>
            <person name="Martin F."/>
        </authorList>
    </citation>
    <scope>NUCLEOTIDE SEQUENCE</scope>
    <source>
        <strain evidence="1">FP105234-sp</strain>
    </source>
</reference>
<keyword evidence="2" id="KW-1185">Reference proteome</keyword>
<dbReference type="EMBL" id="MU275912">
    <property type="protein sequence ID" value="KAI0047024.1"/>
    <property type="molecule type" value="Genomic_DNA"/>
</dbReference>
<gene>
    <name evidence="1" type="ORF">FA95DRAFT_1582807</name>
</gene>
<organism evidence="1 2">
    <name type="scientific">Auriscalpium vulgare</name>
    <dbReference type="NCBI Taxonomy" id="40419"/>
    <lineage>
        <taxon>Eukaryota</taxon>
        <taxon>Fungi</taxon>
        <taxon>Dikarya</taxon>
        <taxon>Basidiomycota</taxon>
        <taxon>Agaricomycotina</taxon>
        <taxon>Agaricomycetes</taxon>
        <taxon>Russulales</taxon>
        <taxon>Auriscalpiaceae</taxon>
        <taxon>Auriscalpium</taxon>
    </lineage>
</organism>
<evidence type="ECO:0000313" key="2">
    <source>
        <dbReference type="Proteomes" id="UP000814033"/>
    </source>
</evidence>
<protein>
    <submittedName>
        <fullName evidence="1">Uncharacterized protein</fullName>
    </submittedName>
</protein>
<reference evidence="1" key="2">
    <citation type="journal article" date="2022" name="New Phytol.">
        <title>Evolutionary transition to the ectomycorrhizal habit in the genomes of a hyperdiverse lineage of mushroom-forming fungi.</title>
        <authorList>
            <person name="Looney B."/>
            <person name="Miyauchi S."/>
            <person name="Morin E."/>
            <person name="Drula E."/>
            <person name="Courty P.E."/>
            <person name="Kohler A."/>
            <person name="Kuo A."/>
            <person name="LaButti K."/>
            <person name="Pangilinan J."/>
            <person name="Lipzen A."/>
            <person name="Riley R."/>
            <person name="Andreopoulos W."/>
            <person name="He G."/>
            <person name="Johnson J."/>
            <person name="Nolan M."/>
            <person name="Tritt A."/>
            <person name="Barry K.W."/>
            <person name="Grigoriev I.V."/>
            <person name="Nagy L.G."/>
            <person name="Hibbett D."/>
            <person name="Henrissat B."/>
            <person name="Matheny P.B."/>
            <person name="Labbe J."/>
            <person name="Martin F.M."/>
        </authorList>
    </citation>
    <scope>NUCLEOTIDE SEQUENCE</scope>
    <source>
        <strain evidence="1">FP105234-sp</strain>
    </source>
</reference>
<proteinExistence type="predicted"/>
<evidence type="ECO:0000313" key="1">
    <source>
        <dbReference type="EMBL" id="KAI0047024.1"/>
    </source>
</evidence>
<comment type="caution">
    <text evidence="1">The sequence shown here is derived from an EMBL/GenBank/DDBJ whole genome shotgun (WGS) entry which is preliminary data.</text>
</comment>
<dbReference type="Proteomes" id="UP000814033">
    <property type="component" value="Unassembled WGS sequence"/>
</dbReference>
<accession>A0ACB8RSN6</accession>
<name>A0ACB8RSN6_9AGAM</name>
<sequence length="343" mass="37702">MQHAVDLPPPPPPRKAPGLAPPFSPPPPPPKLPSSPHGLAPPTPPARPRSDPPARIADPPRTPQPAKLVPPRLHHRAQSEPVSPTSNRGGDTTPLQCSGITAAGNRCRNTVKVTGARADAGGDVFCHAHERKMHEPSGFYDRKTGAEFIKFEDWIPTYLQPSTQASLRSEMQKARSDSDVHGYIYTFEILDPTEKKVVHLKVGRATNLNRRMDQWGKQCGSKEQVLRGFWPGGVLADTTLMKSLLQAGPKGPWCHRLERLVHIELADLAANTPYLDPDFPNVVASAKSPAPKADVKRCPDCGKAHKEIFSFERAAKGRYKGKEWEDIVKPVIEKWGGFVQAFL</sequence>